<dbReference type="EMBL" id="UZAJ01001346">
    <property type="protein sequence ID" value="VDO32744.1"/>
    <property type="molecule type" value="Genomic_DNA"/>
</dbReference>
<evidence type="ECO:0000313" key="4">
    <source>
        <dbReference type="WBParaSite" id="OFLC_0000236401-mRNA-1"/>
    </source>
</evidence>
<evidence type="ECO:0000256" key="1">
    <source>
        <dbReference type="SAM" id="Phobius"/>
    </source>
</evidence>
<sequence length="181" mass="21137">MSRLKKDEDKGTFDSNEQLYYLIIPSSFFLCGLCSTNFLRAPDYNIQSLISYCNNPIQSYFILFNSFISFLKGKKKLRWINPTKYNYARIAIISFLRHNIINIDERMFGRHFKLLLLLKQRRNAKCHVMHLLKNNKLSIGGEELLFPTNKFFDKGRETLGDSSSLVEVGLKSIIPSLNKHF</sequence>
<evidence type="ECO:0000313" key="2">
    <source>
        <dbReference type="EMBL" id="VDO32744.1"/>
    </source>
</evidence>
<dbReference type="Proteomes" id="UP000267606">
    <property type="component" value="Unassembled WGS sequence"/>
</dbReference>
<organism evidence="4">
    <name type="scientific">Onchocerca flexuosa</name>
    <dbReference type="NCBI Taxonomy" id="387005"/>
    <lineage>
        <taxon>Eukaryota</taxon>
        <taxon>Metazoa</taxon>
        <taxon>Ecdysozoa</taxon>
        <taxon>Nematoda</taxon>
        <taxon>Chromadorea</taxon>
        <taxon>Rhabditida</taxon>
        <taxon>Spirurina</taxon>
        <taxon>Spiruromorpha</taxon>
        <taxon>Filarioidea</taxon>
        <taxon>Onchocercidae</taxon>
        <taxon>Onchocerca</taxon>
    </lineage>
</organism>
<protein>
    <submittedName>
        <fullName evidence="4">Abi-like protein</fullName>
    </submittedName>
</protein>
<dbReference type="WBParaSite" id="OFLC_0000236401-mRNA-1">
    <property type="protein sequence ID" value="OFLC_0000236401-mRNA-1"/>
    <property type="gene ID" value="OFLC_0000236401"/>
</dbReference>
<evidence type="ECO:0000313" key="3">
    <source>
        <dbReference type="Proteomes" id="UP000267606"/>
    </source>
</evidence>
<proteinExistence type="predicted"/>
<keyword evidence="3" id="KW-1185">Reference proteome</keyword>
<dbReference type="AlphaFoldDB" id="A0A183H4F5"/>
<reference evidence="4" key="1">
    <citation type="submission" date="2016-06" db="UniProtKB">
        <authorList>
            <consortium name="WormBaseParasite"/>
        </authorList>
    </citation>
    <scope>IDENTIFICATION</scope>
</reference>
<keyword evidence="1" id="KW-1133">Transmembrane helix</keyword>
<feature type="transmembrane region" description="Helical" evidence="1">
    <location>
        <begin position="20"/>
        <end position="39"/>
    </location>
</feature>
<keyword evidence="1" id="KW-0472">Membrane</keyword>
<accession>A0A183H4F5</accession>
<gene>
    <name evidence="2" type="ORF">OFLC_LOCUS2365</name>
</gene>
<keyword evidence="1" id="KW-0812">Transmembrane</keyword>
<reference evidence="2 3" key="2">
    <citation type="submission" date="2018-11" db="EMBL/GenBank/DDBJ databases">
        <authorList>
            <consortium name="Pathogen Informatics"/>
        </authorList>
    </citation>
    <scope>NUCLEOTIDE SEQUENCE [LARGE SCALE GENOMIC DNA]</scope>
</reference>
<name>A0A183H4F5_9BILA</name>